<keyword evidence="13" id="KW-1185">Reference proteome</keyword>
<evidence type="ECO:0000256" key="2">
    <source>
        <dbReference type="ARBA" id="ARBA00004496"/>
    </source>
</evidence>
<proteinExistence type="inferred from homology"/>
<dbReference type="Gene3D" id="1.20.5.420">
    <property type="entry name" value="Immunoglobulin FC, subunit C"/>
    <property type="match status" value="1"/>
</dbReference>
<feature type="region of interest" description="Disordered" evidence="9">
    <location>
        <begin position="154"/>
        <end position="180"/>
    </location>
</feature>
<evidence type="ECO:0000256" key="4">
    <source>
        <dbReference type="ARBA" id="ARBA00022448"/>
    </source>
</evidence>
<keyword evidence="8" id="KW-0472">Membrane</keyword>
<keyword evidence="5" id="KW-0963">Cytoplasm</keyword>
<feature type="region of interest" description="Disordered" evidence="9">
    <location>
        <begin position="270"/>
        <end position="384"/>
    </location>
</feature>
<dbReference type="InterPro" id="IPR039431">
    <property type="entry name" value="Vta1/CALS_N"/>
</dbReference>
<evidence type="ECO:0000256" key="6">
    <source>
        <dbReference type="ARBA" id="ARBA00022753"/>
    </source>
</evidence>
<feature type="region of interest" description="Disordered" evidence="9">
    <location>
        <begin position="195"/>
        <end position="248"/>
    </location>
</feature>
<feature type="compositionally biased region" description="Pro residues" evidence="9">
    <location>
        <begin position="350"/>
        <end position="367"/>
    </location>
</feature>
<keyword evidence="6" id="KW-0967">Endosome</keyword>
<feature type="compositionally biased region" description="Pro residues" evidence="9">
    <location>
        <begin position="236"/>
        <end position="247"/>
    </location>
</feature>
<dbReference type="InterPro" id="IPR041212">
    <property type="entry name" value="Vta1_C"/>
</dbReference>
<feature type="domain" description="Vta1/callose synthase N-terminal" evidence="10">
    <location>
        <begin position="15"/>
        <end position="156"/>
    </location>
</feature>
<accession>A0A238FE47</accession>
<feature type="compositionally biased region" description="Pro residues" evidence="9">
    <location>
        <begin position="302"/>
        <end position="320"/>
    </location>
</feature>
<dbReference type="PRINTS" id="PR01217">
    <property type="entry name" value="PRICHEXTENSN"/>
</dbReference>
<evidence type="ECO:0000256" key="7">
    <source>
        <dbReference type="ARBA" id="ARBA00022927"/>
    </source>
</evidence>
<dbReference type="EMBL" id="FMSP01000006">
    <property type="protein sequence ID" value="SCV71069.1"/>
    <property type="molecule type" value="Genomic_DNA"/>
</dbReference>
<dbReference type="GO" id="GO:0015031">
    <property type="term" value="P:protein transport"/>
    <property type="evidence" value="ECO:0007669"/>
    <property type="project" value="UniProtKB-KW"/>
</dbReference>
<dbReference type="AlphaFoldDB" id="A0A238FE47"/>
<evidence type="ECO:0000259" key="10">
    <source>
        <dbReference type="Pfam" id="PF04652"/>
    </source>
</evidence>
<evidence type="ECO:0000259" key="11">
    <source>
        <dbReference type="Pfam" id="PF18097"/>
    </source>
</evidence>
<feature type="compositionally biased region" description="Polar residues" evidence="9">
    <location>
        <begin position="373"/>
        <end position="384"/>
    </location>
</feature>
<evidence type="ECO:0000313" key="12">
    <source>
        <dbReference type="EMBL" id="SCV71069.1"/>
    </source>
</evidence>
<evidence type="ECO:0000256" key="5">
    <source>
        <dbReference type="ARBA" id="ARBA00022490"/>
    </source>
</evidence>
<keyword evidence="4" id="KW-0813">Transport</keyword>
<dbReference type="Gene3D" id="1.25.40.270">
    <property type="entry name" value="Vacuolar protein sorting-associated protein vta1"/>
    <property type="match status" value="1"/>
</dbReference>
<dbReference type="InterPro" id="IPR023175">
    <property type="entry name" value="Vta1/CALS_N_sf"/>
</dbReference>
<evidence type="ECO:0000256" key="3">
    <source>
        <dbReference type="ARBA" id="ARBA00007895"/>
    </source>
</evidence>
<dbReference type="Pfam" id="PF04652">
    <property type="entry name" value="Vta1"/>
    <property type="match status" value="1"/>
</dbReference>
<evidence type="ECO:0000313" key="13">
    <source>
        <dbReference type="Proteomes" id="UP000198372"/>
    </source>
</evidence>
<evidence type="ECO:0000256" key="1">
    <source>
        <dbReference type="ARBA" id="ARBA00004481"/>
    </source>
</evidence>
<reference evidence="13" key="1">
    <citation type="submission" date="2016-09" db="EMBL/GenBank/DDBJ databases">
        <authorList>
            <person name="Jeantristanb JTB J.-T."/>
            <person name="Ricardo R."/>
        </authorList>
    </citation>
    <scope>NUCLEOTIDE SEQUENCE [LARGE SCALE GENOMIC DNA]</scope>
</reference>
<keyword evidence="7" id="KW-0653">Protein transport</keyword>
<evidence type="ECO:0000256" key="8">
    <source>
        <dbReference type="ARBA" id="ARBA00023136"/>
    </source>
</evidence>
<dbReference type="GO" id="GO:0010008">
    <property type="term" value="C:endosome membrane"/>
    <property type="evidence" value="ECO:0007669"/>
    <property type="project" value="UniProtKB-SubCell"/>
</dbReference>
<evidence type="ECO:0000256" key="9">
    <source>
        <dbReference type="SAM" id="MobiDB-lite"/>
    </source>
</evidence>
<gene>
    <name evidence="12" type="ORF">BQ2448_3831</name>
</gene>
<feature type="compositionally biased region" description="Polar residues" evidence="9">
    <location>
        <begin position="214"/>
        <end position="227"/>
    </location>
</feature>
<dbReference type="GO" id="GO:0032511">
    <property type="term" value="P:late endosome to vacuole transport via multivesicular body sorting pathway"/>
    <property type="evidence" value="ECO:0007669"/>
    <property type="project" value="InterPro"/>
</dbReference>
<organism evidence="12 13">
    <name type="scientific">Microbotryum intermedium</name>
    <dbReference type="NCBI Taxonomy" id="269621"/>
    <lineage>
        <taxon>Eukaryota</taxon>
        <taxon>Fungi</taxon>
        <taxon>Dikarya</taxon>
        <taxon>Basidiomycota</taxon>
        <taxon>Pucciniomycotina</taxon>
        <taxon>Microbotryomycetes</taxon>
        <taxon>Microbotryales</taxon>
        <taxon>Microbotryaceae</taxon>
        <taxon>Microbotryum</taxon>
    </lineage>
</organism>
<dbReference type="STRING" id="269621.A0A238FE47"/>
<dbReference type="InterPro" id="IPR044538">
    <property type="entry name" value="Vta1-like"/>
</dbReference>
<dbReference type="Proteomes" id="UP000198372">
    <property type="component" value="Unassembled WGS sequence"/>
</dbReference>
<dbReference type="GO" id="GO:0005771">
    <property type="term" value="C:multivesicular body"/>
    <property type="evidence" value="ECO:0007669"/>
    <property type="project" value="TreeGrafter"/>
</dbReference>
<dbReference type="PANTHER" id="PTHR46009:SF1">
    <property type="entry name" value="VACUOLAR PROTEIN SORTING-ASSOCIATED PROTEIN VTA1 HOMOLOG"/>
    <property type="match status" value="1"/>
</dbReference>
<protein>
    <submittedName>
        <fullName evidence="12">BQ2448_3831 protein</fullName>
    </submittedName>
</protein>
<comment type="subcellular location">
    <subcellularLocation>
        <location evidence="2">Cytoplasm</location>
    </subcellularLocation>
    <subcellularLocation>
        <location evidence="1">Endosome membrane</location>
        <topology evidence="1">Peripheral membrane protein</topology>
    </subcellularLocation>
</comment>
<comment type="similarity">
    <text evidence="3">Belongs to the VTA1 family.</text>
</comment>
<feature type="domain" description="Vta1 C-terminal" evidence="11">
    <location>
        <begin position="394"/>
        <end position="429"/>
    </location>
</feature>
<dbReference type="OrthoDB" id="391137at2759"/>
<dbReference type="Pfam" id="PF18097">
    <property type="entry name" value="Vta1_C"/>
    <property type="match status" value="1"/>
</dbReference>
<sequence length="430" mass="45179">MSLAGTPPPPELKPITPYLARAKELQAVEPVISYWCAYYALQQALSLGVKEKASNMFLMEMMDGLEASKTELGMNEAITDDVAASAYVENFAVKLFDQADDEDRKGKSTKLTAKKFLAAANFHEILATFGELSSENREKIKYAKWKASDIAKAFREGRKPTPGPAGGLPPVEDDGLRGEVTSEEAKELAQELAALGTTDERQSAIVSDPDVGPAQSTRSATAPSTLTEDPDSYPFPQHPTTPLPSAPPAAIIDYFEGAAIPSAPTAPSLSTFLDAPSDQGHSSVDLGPMTRSIPITHQTSDLPPPAPAPAPPSLPPPPFTPSSQAASSRPSTSTPTPTSGVGFPSAVFPTAPPAGPQAPAQPTPPTRAPGSMPISTPTHVSATPSVADALDPMTITQIQKHAKWAISALNYEDVETARKELRIALGMLGG</sequence>
<name>A0A238FE47_9BASI</name>
<feature type="compositionally biased region" description="Low complexity" evidence="9">
    <location>
        <begin position="321"/>
        <end position="339"/>
    </location>
</feature>
<dbReference type="PANTHER" id="PTHR46009">
    <property type="entry name" value="VACUOLAR PROTEIN SORTING-ASSOCIATED PROTEIN VTA1 HOMOLOG"/>
    <property type="match status" value="1"/>
</dbReference>